<dbReference type="InterPro" id="IPR014729">
    <property type="entry name" value="Rossmann-like_a/b/a_fold"/>
</dbReference>
<dbReference type="SMART" id="SM01016">
    <property type="entry name" value="Arg_tRNA_synt_N"/>
    <property type="match status" value="1"/>
</dbReference>
<keyword evidence="4 11" id="KW-0963">Cytoplasm</keyword>
<evidence type="ECO:0000256" key="10">
    <source>
        <dbReference type="ARBA" id="ARBA00049339"/>
    </source>
</evidence>
<organism evidence="15 16">
    <name type="scientific">Pseudomonas fluorescens</name>
    <dbReference type="NCBI Taxonomy" id="294"/>
    <lineage>
        <taxon>Bacteria</taxon>
        <taxon>Pseudomonadati</taxon>
        <taxon>Pseudomonadota</taxon>
        <taxon>Gammaproteobacteria</taxon>
        <taxon>Pseudomonadales</taxon>
        <taxon>Pseudomonadaceae</taxon>
        <taxon>Pseudomonas</taxon>
    </lineage>
</organism>
<dbReference type="SUPFAM" id="SSF52374">
    <property type="entry name" value="Nucleotidylyl transferase"/>
    <property type="match status" value="1"/>
</dbReference>
<dbReference type="Pfam" id="PF00750">
    <property type="entry name" value="tRNA-synt_1d"/>
    <property type="match status" value="1"/>
</dbReference>
<dbReference type="InterPro" id="IPR008909">
    <property type="entry name" value="DALR_anticod-bd"/>
</dbReference>
<dbReference type="InterPro" id="IPR001278">
    <property type="entry name" value="Arg-tRNA-ligase"/>
</dbReference>
<dbReference type="PANTHER" id="PTHR11956">
    <property type="entry name" value="ARGINYL-TRNA SYNTHETASE"/>
    <property type="match status" value="1"/>
</dbReference>
<dbReference type="Proteomes" id="UP000325607">
    <property type="component" value="Unassembled WGS sequence"/>
</dbReference>
<comment type="catalytic activity">
    <reaction evidence="10 11">
        <text>tRNA(Arg) + L-arginine + ATP = L-arginyl-tRNA(Arg) + AMP + diphosphate</text>
        <dbReference type="Rhea" id="RHEA:20301"/>
        <dbReference type="Rhea" id="RHEA-COMP:9658"/>
        <dbReference type="Rhea" id="RHEA-COMP:9673"/>
        <dbReference type="ChEBI" id="CHEBI:30616"/>
        <dbReference type="ChEBI" id="CHEBI:32682"/>
        <dbReference type="ChEBI" id="CHEBI:33019"/>
        <dbReference type="ChEBI" id="CHEBI:78442"/>
        <dbReference type="ChEBI" id="CHEBI:78513"/>
        <dbReference type="ChEBI" id="CHEBI:456215"/>
        <dbReference type="EC" id="6.1.1.19"/>
    </reaction>
</comment>
<gene>
    <name evidence="11 15" type="primary">argS</name>
    <name evidence="15" type="ORF">PS645_01188</name>
</gene>
<name>A0A5E6QT92_PSEFL</name>
<dbReference type="SUPFAM" id="SSF47323">
    <property type="entry name" value="Anticodon-binding domain of a subclass of class I aminoacyl-tRNA synthetases"/>
    <property type="match status" value="1"/>
</dbReference>
<comment type="subunit">
    <text evidence="3 11">Monomer.</text>
</comment>
<dbReference type="GO" id="GO:0005524">
    <property type="term" value="F:ATP binding"/>
    <property type="evidence" value="ECO:0007669"/>
    <property type="project" value="UniProtKB-UniRule"/>
</dbReference>
<dbReference type="HAMAP" id="MF_00123">
    <property type="entry name" value="Arg_tRNA_synth"/>
    <property type="match status" value="1"/>
</dbReference>
<comment type="subcellular location">
    <subcellularLocation>
        <location evidence="1 11">Cytoplasm</location>
    </subcellularLocation>
</comment>
<dbReference type="GO" id="GO:0006420">
    <property type="term" value="P:arginyl-tRNA aminoacylation"/>
    <property type="evidence" value="ECO:0007669"/>
    <property type="project" value="UniProtKB-UniRule"/>
</dbReference>
<evidence type="ECO:0000256" key="4">
    <source>
        <dbReference type="ARBA" id="ARBA00022490"/>
    </source>
</evidence>
<dbReference type="FunFam" id="1.10.730.10:FF:000001">
    <property type="entry name" value="Arginine--tRNA ligase"/>
    <property type="match status" value="1"/>
</dbReference>
<dbReference type="Gene3D" id="3.30.1360.70">
    <property type="entry name" value="Arginyl tRNA synthetase N-terminal domain"/>
    <property type="match status" value="1"/>
</dbReference>
<dbReference type="Pfam" id="PF03485">
    <property type="entry name" value="Arg_tRNA_synt_N"/>
    <property type="match status" value="1"/>
</dbReference>
<feature type="domain" description="DALR anticodon binding" evidence="13">
    <location>
        <begin position="525"/>
        <end position="641"/>
    </location>
</feature>
<keyword evidence="6 11" id="KW-0547">Nucleotide-binding</keyword>
<dbReference type="SUPFAM" id="SSF55190">
    <property type="entry name" value="Arginyl-tRNA synthetase (ArgRS), N-terminal 'additional' domain"/>
    <property type="match status" value="1"/>
</dbReference>
<dbReference type="InterPro" id="IPR009080">
    <property type="entry name" value="tRNAsynth_Ia_anticodon-bd"/>
</dbReference>
<keyword evidence="9 11" id="KW-0030">Aminoacyl-tRNA synthetase</keyword>
<evidence type="ECO:0000256" key="3">
    <source>
        <dbReference type="ARBA" id="ARBA00011245"/>
    </source>
</evidence>
<evidence type="ECO:0000256" key="12">
    <source>
        <dbReference type="RuleBase" id="RU363038"/>
    </source>
</evidence>
<dbReference type="Gene3D" id="3.40.50.620">
    <property type="entry name" value="HUPs"/>
    <property type="match status" value="1"/>
</dbReference>
<evidence type="ECO:0000313" key="15">
    <source>
        <dbReference type="EMBL" id="VVM59510.1"/>
    </source>
</evidence>
<feature type="domain" description="Arginyl tRNA synthetase N-terminal" evidence="14">
    <location>
        <begin position="66"/>
        <end position="154"/>
    </location>
</feature>
<dbReference type="AlphaFoldDB" id="A0A5E6QT92"/>
<sequence>MTPTVCHAQNPVGASLLAKADFLSPHIHNLPAIVGKPAFATDNAQFFHQRTEAPPRLRSKEKTMKDTIRQLIQQAITQLVNEGVLPEGLSPAIQVENSRDKKNGDFASNIAMMLAKPAGMKPRDLAEKIIAALPADENVTKAEIAGPGFLNFFQNTQALASRLDAALADEQIGVRKAGPAQRTVVDLSAPNLAKEMHVGHLRSTIIGDGVARVLEFLGDEVIRQNHVGDWGTQFGMLMAYLQENPITSDELADLENFYRAAKQRFDESPEFADRARGLVVKLQAGDAECLALWTKFKDISLSHCQKIYELLNVKLTMADVMGESAYNDDLINVVNDLKAAGLLVESNGAQCVFLDEFKNADGDPLPVIIVKADGGYLYATTDLAAVRYRSGKLKADRALYFVDQRQALHFQQVFAVAHKAGFVTHPMQMEHMGFGTMNGADGRPFKTRDGGTVKLIDLLTEAQERAYTLVKEKNPELAEAELRNIAKVVGIGAVKYADLSKHRTSDYSFNFDLMLNFEGNTAPYLLYAYTRVAGVFRKLGKDFSEVEGQIVLEAAHEHELATKLAQFGEVLNNVADKGTPHILCTYLYDVAGLFSSFYENCPILSAETPAQKQSRLRLAALTGRTLKQGLELLGLETLERM</sequence>
<dbReference type="NCBIfam" id="TIGR00456">
    <property type="entry name" value="argS"/>
    <property type="match status" value="1"/>
</dbReference>
<keyword evidence="8 11" id="KW-0648">Protein biosynthesis</keyword>
<keyword evidence="5 11" id="KW-0436">Ligase</keyword>
<evidence type="ECO:0000313" key="16">
    <source>
        <dbReference type="Proteomes" id="UP000325607"/>
    </source>
</evidence>
<evidence type="ECO:0000256" key="6">
    <source>
        <dbReference type="ARBA" id="ARBA00022741"/>
    </source>
</evidence>
<feature type="short sequence motif" description="'HIGH' region" evidence="11">
    <location>
        <begin position="190"/>
        <end position="200"/>
    </location>
</feature>
<dbReference type="EC" id="6.1.1.19" evidence="11"/>
<evidence type="ECO:0000256" key="9">
    <source>
        <dbReference type="ARBA" id="ARBA00023146"/>
    </source>
</evidence>
<protein>
    <recommendedName>
        <fullName evidence="11">Arginine--tRNA ligase</fullName>
        <ecNumber evidence="11">6.1.1.19</ecNumber>
    </recommendedName>
    <alternativeName>
        <fullName evidence="11">Arginyl-tRNA synthetase</fullName>
        <shortName evidence="11">ArgRS</shortName>
    </alternativeName>
</protein>
<reference evidence="15 16" key="1">
    <citation type="submission" date="2019-09" db="EMBL/GenBank/DDBJ databases">
        <authorList>
            <person name="Chandra G."/>
            <person name="Truman W A."/>
        </authorList>
    </citation>
    <scope>NUCLEOTIDE SEQUENCE [LARGE SCALE GENOMIC DNA]</scope>
    <source>
        <strain evidence="15">PS645</strain>
    </source>
</reference>
<proteinExistence type="inferred from homology"/>
<dbReference type="Pfam" id="PF05746">
    <property type="entry name" value="DALR_1"/>
    <property type="match status" value="1"/>
</dbReference>
<evidence type="ECO:0000256" key="1">
    <source>
        <dbReference type="ARBA" id="ARBA00004496"/>
    </source>
</evidence>
<evidence type="ECO:0000256" key="2">
    <source>
        <dbReference type="ARBA" id="ARBA00005594"/>
    </source>
</evidence>
<evidence type="ECO:0000259" key="13">
    <source>
        <dbReference type="SMART" id="SM00836"/>
    </source>
</evidence>
<keyword evidence="7 11" id="KW-0067">ATP-binding</keyword>
<evidence type="ECO:0000256" key="5">
    <source>
        <dbReference type="ARBA" id="ARBA00022598"/>
    </source>
</evidence>
<evidence type="ECO:0000256" key="11">
    <source>
        <dbReference type="HAMAP-Rule" id="MF_00123"/>
    </source>
</evidence>
<evidence type="ECO:0000256" key="8">
    <source>
        <dbReference type="ARBA" id="ARBA00022917"/>
    </source>
</evidence>
<dbReference type="PANTHER" id="PTHR11956:SF5">
    <property type="entry name" value="ARGININE--TRNA LIGASE, CYTOPLASMIC"/>
    <property type="match status" value="1"/>
</dbReference>
<dbReference type="PRINTS" id="PR01038">
    <property type="entry name" value="TRNASYNTHARG"/>
</dbReference>
<dbReference type="GO" id="GO:0005737">
    <property type="term" value="C:cytoplasm"/>
    <property type="evidence" value="ECO:0007669"/>
    <property type="project" value="UniProtKB-SubCell"/>
</dbReference>
<dbReference type="PROSITE" id="PS00178">
    <property type="entry name" value="AA_TRNA_LIGASE_I"/>
    <property type="match status" value="1"/>
</dbReference>
<dbReference type="FunFam" id="3.40.50.620:FF:000030">
    <property type="entry name" value="Arginine--tRNA ligase"/>
    <property type="match status" value="1"/>
</dbReference>
<dbReference type="InterPro" id="IPR035684">
    <property type="entry name" value="ArgRS_core"/>
</dbReference>
<evidence type="ECO:0000259" key="14">
    <source>
        <dbReference type="SMART" id="SM01016"/>
    </source>
</evidence>
<accession>A0A5E6QT92</accession>
<dbReference type="CDD" id="cd00671">
    <property type="entry name" value="ArgRS_core"/>
    <property type="match status" value="1"/>
</dbReference>
<dbReference type="InterPro" id="IPR001412">
    <property type="entry name" value="aa-tRNA-synth_I_CS"/>
</dbReference>
<dbReference type="Gene3D" id="1.10.730.10">
    <property type="entry name" value="Isoleucyl-tRNA Synthetase, Domain 1"/>
    <property type="match status" value="1"/>
</dbReference>
<comment type="similarity">
    <text evidence="2 11 12">Belongs to the class-I aminoacyl-tRNA synthetase family.</text>
</comment>
<dbReference type="EMBL" id="CABVGX010000006">
    <property type="protein sequence ID" value="VVM59510.1"/>
    <property type="molecule type" value="Genomic_DNA"/>
</dbReference>
<dbReference type="SMART" id="SM00836">
    <property type="entry name" value="DALR_1"/>
    <property type="match status" value="1"/>
</dbReference>
<dbReference type="GO" id="GO:0004814">
    <property type="term" value="F:arginine-tRNA ligase activity"/>
    <property type="evidence" value="ECO:0007669"/>
    <property type="project" value="UniProtKB-UniRule"/>
</dbReference>
<evidence type="ECO:0000256" key="7">
    <source>
        <dbReference type="ARBA" id="ARBA00022840"/>
    </source>
</evidence>
<dbReference type="InterPro" id="IPR036695">
    <property type="entry name" value="Arg-tRNA-synth_N_sf"/>
</dbReference>
<dbReference type="InterPro" id="IPR005148">
    <property type="entry name" value="Arg-tRNA-synth_N"/>
</dbReference>
<dbReference type="FunFam" id="3.30.1360.70:FF:000003">
    <property type="entry name" value="Arginine--tRNA ligase"/>
    <property type="match status" value="1"/>
</dbReference>